<reference evidence="2" key="1">
    <citation type="submission" date="2021-08" db="EMBL/GenBank/DDBJ databases">
        <title>WGS assembly of Ceratopteris richardii.</title>
        <authorList>
            <person name="Marchant D.B."/>
            <person name="Chen G."/>
            <person name="Jenkins J."/>
            <person name="Shu S."/>
            <person name="Leebens-Mack J."/>
            <person name="Grimwood J."/>
            <person name="Schmutz J."/>
            <person name="Soltis P."/>
            <person name="Soltis D."/>
            <person name="Chen Z.-H."/>
        </authorList>
    </citation>
    <scope>NUCLEOTIDE SEQUENCE</scope>
    <source>
        <strain evidence="2">Whitten #5841</strain>
        <tissue evidence="2">Leaf</tissue>
    </source>
</reference>
<dbReference type="Proteomes" id="UP000825935">
    <property type="component" value="Chromosome 14"/>
</dbReference>
<name>A0A8T2TC36_CERRI</name>
<evidence type="ECO:0000313" key="3">
    <source>
        <dbReference type="Proteomes" id="UP000825935"/>
    </source>
</evidence>
<evidence type="ECO:0000256" key="1">
    <source>
        <dbReference type="SAM" id="SignalP"/>
    </source>
</evidence>
<dbReference type="EMBL" id="CM035419">
    <property type="protein sequence ID" value="KAH7414728.1"/>
    <property type="molecule type" value="Genomic_DNA"/>
</dbReference>
<organism evidence="2 3">
    <name type="scientific">Ceratopteris richardii</name>
    <name type="common">Triangle waterfern</name>
    <dbReference type="NCBI Taxonomy" id="49495"/>
    <lineage>
        <taxon>Eukaryota</taxon>
        <taxon>Viridiplantae</taxon>
        <taxon>Streptophyta</taxon>
        <taxon>Embryophyta</taxon>
        <taxon>Tracheophyta</taxon>
        <taxon>Polypodiopsida</taxon>
        <taxon>Polypodiidae</taxon>
        <taxon>Polypodiales</taxon>
        <taxon>Pteridineae</taxon>
        <taxon>Pteridaceae</taxon>
        <taxon>Parkerioideae</taxon>
        <taxon>Ceratopteris</taxon>
    </lineage>
</organism>
<proteinExistence type="predicted"/>
<protein>
    <recommendedName>
        <fullName evidence="4">Secreted protein</fullName>
    </recommendedName>
</protein>
<gene>
    <name evidence="2" type="ORF">KP509_14G007800</name>
</gene>
<sequence>MRHSIVFGGLSIATLLGECIATLGGEHRGFGALGIVESGRSASQIPQHLEVRRESRRHRRIGHPFFSPKCFKKPLFNRLHVSFLCIL</sequence>
<keyword evidence="3" id="KW-1185">Reference proteome</keyword>
<comment type="caution">
    <text evidence="2">The sequence shown here is derived from an EMBL/GenBank/DDBJ whole genome shotgun (WGS) entry which is preliminary data.</text>
</comment>
<accession>A0A8T2TC36</accession>
<evidence type="ECO:0008006" key="4">
    <source>
        <dbReference type="Google" id="ProtNLM"/>
    </source>
</evidence>
<dbReference type="AlphaFoldDB" id="A0A8T2TC36"/>
<evidence type="ECO:0000313" key="2">
    <source>
        <dbReference type="EMBL" id="KAH7414728.1"/>
    </source>
</evidence>
<keyword evidence="1" id="KW-0732">Signal</keyword>
<feature type="signal peptide" evidence="1">
    <location>
        <begin position="1"/>
        <end position="21"/>
    </location>
</feature>
<feature type="chain" id="PRO_5035824474" description="Secreted protein" evidence="1">
    <location>
        <begin position="22"/>
        <end position="87"/>
    </location>
</feature>